<gene>
    <name evidence="1" type="ORF">MG3_05274</name>
</gene>
<name>A0AB34PMZ8_CANAX</name>
<sequence length="74" mass="8945">MLMWSPLELHHLLSFQQLLSNQNQPQNQHSYLVNPLKKKLLRNPQMKKIQLKNQTKFLQQQNSHLHLPNLQRKL</sequence>
<dbReference type="Proteomes" id="UP000030161">
    <property type="component" value="Unassembled WGS sequence"/>
</dbReference>
<reference evidence="1 2" key="1">
    <citation type="submission" date="2013-12" db="EMBL/GenBank/DDBJ databases">
        <title>The Genome Sequence of Candida albicans P78048.</title>
        <authorList>
            <consortium name="The Broad Institute Genome Sequencing Platform"/>
            <consortium name="The Broad Institute Genome Sequencing Center for Infectious Disease"/>
            <person name="Cuomo C."/>
            <person name="Bennett R."/>
            <person name="Hirakawa M."/>
            <person name="Noverr M."/>
            <person name="Mitchell A."/>
            <person name="Young S.K."/>
            <person name="Zeng Q."/>
            <person name="Gargeya S."/>
            <person name="Fitzgerald M."/>
            <person name="Abouelleil A."/>
            <person name="Alvarado L."/>
            <person name="Berlin A.M."/>
            <person name="Chapman S.B."/>
            <person name="Dewar J."/>
            <person name="Goldberg J."/>
            <person name="Griggs A."/>
            <person name="Gujja S."/>
            <person name="Hansen M."/>
            <person name="Howarth C."/>
            <person name="Imamovic A."/>
            <person name="Larimer J."/>
            <person name="McCowan C."/>
            <person name="Murphy C."/>
            <person name="Pearson M."/>
            <person name="Priest M."/>
            <person name="Roberts A."/>
            <person name="Saif S."/>
            <person name="Shea T."/>
            <person name="Sykes S."/>
            <person name="Wortman J."/>
            <person name="Nusbaum C."/>
            <person name="Birren B."/>
        </authorList>
    </citation>
    <scope>NUCLEOTIDE SEQUENCE [LARGE SCALE GENOMIC DNA]</scope>
    <source>
        <strain evidence="1 2">P78048</strain>
    </source>
</reference>
<accession>A0AB34PMZ8</accession>
<evidence type="ECO:0000313" key="1">
    <source>
        <dbReference type="EMBL" id="KGR04647.1"/>
    </source>
</evidence>
<dbReference type="AlphaFoldDB" id="A0AB34PMZ8"/>
<protein>
    <submittedName>
        <fullName evidence="1">Uncharacterized protein</fullName>
    </submittedName>
</protein>
<comment type="caution">
    <text evidence="1">The sequence shown here is derived from an EMBL/GenBank/DDBJ whole genome shotgun (WGS) entry which is preliminary data.</text>
</comment>
<evidence type="ECO:0000313" key="2">
    <source>
        <dbReference type="Proteomes" id="UP000030161"/>
    </source>
</evidence>
<proteinExistence type="predicted"/>
<dbReference type="EMBL" id="AJIX01000041">
    <property type="protein sequence ID" value="KGR04647.1"/>
    <property type="molecule type" value="Genomic_DNA"/>
</dbReference>
<organism evidence="1 2">
    <name type="scientific">Candida albicans P78048</name>
    <dbReference type="NCBI Taxonomy" id="1094989"/>
    <lineage>
        <taxon>Eukaryota</taxon>
        <taxon>Fungi</taxon>
        <taxon>Dikarya</taxon>
        <taxon>Ascomycota</taxon>
        <taxon>Saccharomycotina</taxon>
        <taxon>Pichiomycetes</taxon>
        <taxon>Debaryomycetaceae</taxon>
        <taxon>Candida/Lodderomyces clade</taxon>
        <taxon>Candida</taxon>
    </lineage>
</organism>